<dbReference type="AlphaFoldDB" id="A0A8T2VKR5"/>
<organism evidence="2 3">
    <name type="scientific">Ceratopteris richardii</name>
    <name type="common">Triangle waterfern</name>
    <dbReference type="NCBI Taxonomy" id="49495"/>
    <lineage>
        <taxon>Eukaryota</taxon>
        <taxon>Viridiplantae</taxon>
        <taxon>Streptophyta</taxon>
        <taxon>Embryophyta</taxon>
        <taxon>Tracheophyta</taxon>
        <taxon>Polypodiopsida</taxon>
        <taxon>Polypodiidae</taxon>
        <taxon>Polypodiales</taxon>
        <taxon>Pteridineae</taxon>
        <taxon>Pteridaceae</taxon>
        <taxon>Parkerioideae</taxon>
        <taxon>Ceratopteris</taxon>
    </lineage>
</organism>
<dbReference type="OrthoDB" id="1989455at2759"/>
<protein>
    <recommendedName>
        <fullName evidence="4">BHLH domain-containing protein</fullName>
    </recommendedName>
</protein>
<comment type="caution">
    <text evidence="2">The sequence shown here is derived from an EMBL/GenBank/DDBJ whole genome shotgun (WGS) entry which is preliminary data.</text>
</comment>
<reference evidence="2" key="1">
    <citation type="submission" date="2021-08" db="EMBL/GenBank/DDBJ databases">
        <title>WGS assembly of Ceratopteris richardii.</title>
        <authorList>
            <person name="Marchant D.B."/>
            <person name="Chen G."/>
            <person name="Jenkins J."/>
            <person name="Shu S."/>
            <person name="Leebens-Mack J."/>
            <person name="Grimwood J."/>
            <person name="Schmutz J."/>
            <person name="Soltis P."/>
            <person name="Soltis D."/>
            <person name="Chen Z.-H."/>
        </authorList>
    </citation>
    <scope>NUCLEOTIDE SEQUENCE</scope>
    <source>
        <strain evidence="2">Whitten #5841</strain>
        <tissue evidence="2">Leaf</tissue>
    </source>
</reference>
<keyword evidence="3" id="KW-1185">Reference proteome</keyword>
<evidence type="ECO:0008006" key="4">
    <source>
        <dbReference type="Google" id="ProtNLM"/>
    </source>
</evidence>
<dbReference type="Proteomes" id="UP000825935">
    <property type="component" value="Chromosome 1"/>
</dbReference>
<dbReference type="EMBL" id="CM035406">
    <property type="protein sequence ID" value="KAH7447678.1"/>
    <property type="molecule type" value="Genomic_DNA"/>
</dbReference>
<name>A0A8T2VKR5_CERRI</name>
<evidence type="ECO:0000313" key="3">
    <source>
        <dbReference type="Proteomes" id="UP000825935"/>
    </source>
</evidence>
<evidence type="ECO:0000313" key="2">
    <source>
        <dbReference type="EMBL" id="KAH7447678.1"/>
    </source>
</evidence>
<gene>
    <name evidence="2" type="ORF">KP509_01G116700</name>
</gene>
<proteinExistence type="predicted"/>
<accession>A0A8T2VKR5</accession>
<sequence length="246" mass="26690">MANASTDSFLQIKGNFSVVGDIPEESGWTSYLDSIYRCPALSVLSNGSCDGNDCESIANGRLRESKHRGVLGSFTNLDMAYGYTNQELVCELNHEAEIEESCGSSTLSDANSLIGRPRKAAYSFTSQRKSKRRRGGLADYGVNTVAANECLDDTATSSPSTQSADDLHPLSHLSSLSADPAEEVLERFQVLEALIPSLREKGGAESSEEDMLSAIIDHVQALELRVQFLSDIWHLTHDGKHGKSLC</sequence>
<evidence type="ECO:0000256" key="1">
    <source>
        <dbReference type="SAM" id="MobiDB-lite"/>
    </source>
</evidence>
<feature type="region of interest" description="Disordered" evidence="1">
    <location>
        <begin position="153"/>
        <end position="173"/>
    </location>
</feature>